<dbReference type="SUPFAM" id="SSF53474">
    <property type="entry name" value="alpha/beta-Hydrolases"/>
    <property type="match status" value="1"/>
</dbReference>
<sequence length="364" mass="41144">MGTKVLGTNLFSSLNIEKETKRWNQLYKIIAEPKLDIIPTPRECVWKKNKTTLWYHPAKEKKHAVPIFLVYSLLNKVYILDIGEGNSVVGGLTERGYDVYLLDWGSPGLEDSNITLDNYILDYLEKGIKRALRHSGAKEISLAGYCLGGTVAAIVTSITDLPIKNLTLAAVPIDFSIGIVPDKWLEGLQKGDLSFDQFAEAHETIPSEFLYLMFRMLSPVYGSPKINLITRAHDEEYVEKWRRMDKWTKDTASFAGAAFKQMFNDLYKDNKLLKGELVIGGKKVDLKNITCPLFVFSCSRDTLVLEQQSLPVIDLVSSEDKTYEVYDGGHVSLALTGVFAEIWDKWLSTRSIDQQKELVKLYGI</sequence>
<dbReference type="Gene3D" id="3.40.50.1820">
    <property type="entry name" value="alpha/beta hydrolase"/>
    <property type="match status" value="1"/>
</dbReference>
<dbReference type="PANTHER" id="PTHR36837">
    <property type="entry name" value="POLY(3-HYDROXYALKANOATE) POLYMERASE SUBUNIT PHAC"/>
    <property type="match status" value="1"/>
</dbReference>
<evidence type="ECO:0000313" key="2">
    <source>
        <dbReference type="EMBL" id="MFK9094508.1"/>
    </source>
</evidence>
<organism evidence="2 3">
    <name type="scientific">Bacillus salipaludis</name>
    <dbReference type="NCBI Taxonomy" id="2547811"/>
    <lineage>
        <taxon>Bacteria</taxon>
        <taxon>Bacillati</taxon>
        <taxon>Bacillota</taxon>
        <taxon>Bacilli</taxon>
        <taxon>Bacillales</taxon>
        <taxon>Bacillaceae</taxon>
        <taxon>Bacillus</taxon>
    </lineage>
</organism>
<name>A0ABW8RMD3_9BACI</name>
<dbReference type="EMBL" id="JBJHQH010000024">
    <property type="protein sequence ID" value="MFK9094508.1"/>
    <property type="molecule type" value="Genomic_DNA"/>
</dbReference>
<dbReference type="Pfam" id="PF00561">
    <property type="entry name" value="Abhydrolase_1"/>
    <property type="match status" value="1"/>
</dbReference>
<keyword evidence="3" id="KW-1185">Reference proteome</keyword>
<dbReference type="RefSeq" id="WP_406582976.1">
    <property type="nucleotide sequence ID" value="NZ_JBJHQH010000024.1"/>
</dbReference>
<dbReference type="InterPro" id="IPR029058">
    <property type="entry name" value="AB_hydrolase_fold"/>
</dbReference>
<protein>
    <submittedName>
        <fullName evidence="2">Alpha/beta fold hydrolase</fullName>
    </submittedName>
</protein>
<comment type="caution">
    <text evidence="2">The sequence shown here is derived from an EMBL/GenBank/DDBJ whole genome shotgun (WGS) entry which is preliminary data.</text>
</comment>
<dbReference type="InterPro" id="IPR000073">
    <property type="entry name" value="AB_hydrolase_1"/>
</dbReference>
<dbReference type="Proteomes" id="UP001623041">
    <property type="component" value="Unassembled WGS sequence"/>
</dbReference>
<keyword evidence="2" id="KW-0378">Hydrolase</keyword>
<evidence type="ECO:0000313" key="3">
    <source>
        <dbReference type="Proteomes" id="UP001623041"/>
    </source>
</evidence>
<evidence type="ECO:0000259" key="1">
    <source>
        <dbReference type="Pfam" id="PF00561"/>
    </source>
</evidence>
<proteinExistence type="predicted"/>
<reference evidence="2 3" key="1">
    <citation type="submission" date="2024-11" db="EMBL/GenBank/DDBJ databases">
        <authorList>
            <person name="Lucas J.A."/>
        </authorList>
    </citation>
    <scope>NUCLEOTIDE SEQUENCE [LARGE SCALE GENOMIC DNA]</scope>
    <source>
        <strain evidence="2 3">Z 5.4</strain>
    </source>
</reference>
<dbReference type="GO" id="GO:0016787">
    <property type="term" value="F:hydrolase activity"/>
    <property type="evidence" value="ECO:0007669"/>
    <property type="project" value="UniProtKB-KW"/>
</dbReference>
<dbReference type="InterPro" id="IPR051321">
    <property type="entry name" value="PHA/PHB_synthase"/>
</dbReference>
<gene>
    <name evidence="2" type="ORF">ACJEBI_23935</name>
</gene>
<feature type="domain" description="AB hydrolase-1" evidence="1">
    <location>
        <begin position="91"/>
        <end position="332"/>
    </location>
</feature>
<accession>A0ABW8RMD3</accession>
<dbReference type="PANTHER" id="PTHR36837:SF2">
    <property type="entry name" value="POLY(3-HYDROXYALKANOATE) POLYMERASE SUBUNIT PHAC"/>
    <property type="match status" value="1"/>
</dbReference>